<reference evidence="1" key="2">
    <citation type="journal article" date="2023" name="IMA Fungus">
        <title>Comparative genomic study of the Penicillium genus elucidates a diverse pangenome and 15 lateral gene transfer events.</title>
        <authorList>
            <person name="Petersen C."/>
            <person name="Sorensen T."/>
            <person name="Nielsen M.R."/>
            <person name="Sondergaard T.E."/>
            <person name="Sorensen J.L."/>
            <person name="Fitzpatrick D.A."/>
            <person name="Frisvad J.C."/>
            <person name="Nielsen K.L."/>
        </authorList>
    </citation>
    <scope>NUCLEOTIDE SEQUENCE</scope>
    <source>
        <strain evidence="1">IBT 16849</strain>
    </source>
</reference>
<gene>
    <name evidence="1" type="ORF">N7472_005633</name>
</gene>
<reference evidence="1" key="1">
    <citation type="submission" date="2022-11" db="EMBL/GenBank/DDBJ databases">
        <authorList>
            <person name="Petersen C."/>
        </authorList>
    </citation>
    <scope>NUCLEOTIDE SEQUENCE</scope>
    <source>
        <strain evidence="1">IBT 16849</strain>
    </source>
</reference>
<comment type="caution">
    <text evidence="1">The sequence shown here is derived from an EMBL/GenBank/DDBJ whole genome shotgun (WGS) entry which is preliminary data.</text>
</comment>
<proteinExistence type="predicted"/>
<dbReference type="AlphaFoldDB" id="A0A9W9JP16"/>
<protein>
    <submittedName>
        <fullName evidence="1">Uncharacterized protein</fullName>
    </submittedName>
</protein>
<dbReference type="EMBL" id="JAPQKP010000003">
    <property type="protein sequence ID" value="KAJ5200429.1"/>
    <property type="molecule type" value="Genomic_DNA"/>
</dbReference>
<dbReference type="Proteomes" id="UP001150879">
    <property type="component" value="Unassembled WGS sequence"/>
</dbReference>
<evidence type="ECO:0000313" key="1">
    <source>
        <dbReference type="EMBL" id="KAJ5200429.1"/>
    </source>
</evidence>
<keyword evidence="2" id="KW-1185">Reference proteome</keyword>
<accession>A0A9W9JP16</accession>
<sequence>MTNIFQRLRRAIKSRRSASKDFPTRDQLREVELELESARETSRKNGIMIGRTVHLHMRLREYEAILAHTTSTPASVNDIWLCS</sequence>
<name>A0A9W9JP16_9EURO</name>
<evidence type="ECO:0000313" key="2">
    <source>
        <dbReference type="Proteomes" id="UP001150879"/>
    </source>
</evidence>
<organism evidence="1 2">
    <name type="scientific">Penicillium cf. griseofulvum</name>
    <dbReference type="NCBI Taxonomy" id="2972120"/>
    <lineage>
        <taxon>Eukaryota</taxon>
        <taxon>Fungi</taxon>
        <taxon>Dikarya</taxon>
        <taxon>Ascomycota</taxon>
        <taxon>Pezizomycotina</taxon>
        <taxon>Eurotiomycetes</taxon>
        <taxon>Eurotiomycetidae</taxon>
        <taxon>Eurotiales</taxon>
        <taxon>Aspergillaceae</taxon>
        <taxon>Penicillium</taxon>
    </lineage>
</organism>